<name>A6KAP7_RAT</name>
<proteinExistence type="predicted"/>
<accession>A6KAP7</accession>
<reference evidence="2" key="1">
    <citation type="submission" date="2005-09" db="EMBL/GenBank/DDBJ databases">
        <authorList>
            <person name="Mural R.J."/>
            <person name="Li P.W."/>
            <person name="Adams M.D."/>
            <person name="Amanatides P.G."/>
            <person name="Baden-Tillson H."/>
            <person name="Barnstead M."/>
            <person name="Chin S.H."/>
            <person name="Dew I."/>
            <person name="Evans C.A."/>
            <person name="Ferriera S."/>
            <person name="Flanigan M."/>
            <person name="Fosler C."/>
            <person name="Glodek A."/>
            <person name="Gu Z."/>
            <person name="Holt R.A."/>
            <person name="Jennings D."/>
            <person name="Kraft C.L."/>
            <person name="Lu F."/>
            <person name="Nguyen T."/>
            <person name="Nusskern D.R."/>
            <person name="Pfannkoch C.M."/>
            <person name="Sitter C."/>
            <person name="Sutton G.G."/>
            <person name="Venter J.C."/>
            <person name="Wang Z."/>
            <person name="Woodage T."/>
            <person name="Zheng X.H."/>
            <person name="Zhong F."/>
        </authorList>
    </citation>
    <scope>NUCLEOTIDE SEQUENCE [LARGE SCALE GENOMIC DNA]</scope>
    <source>
        <strain>BN</strain>
        <strain evidence="2">Sprague-Dawley</strain>
    </source>
</reference>
<dbReference type="AlphaFoldDB" id="A6KAP7"/>
<organism evidence="1 2">
    <name type="scientific">Rattus norvegicus</name>
    <name type="common">Rat</name>
    <dbReference type="NCBI Taxonomy" id="10116"/>
    <lineage>
        <taxon>Eukaryota</taxon>
        <taxon>Metazoa</taxon>
        <taxon>Chordata</taxon>
        <taxon>Craniata</taxon>
        <taxon>Vertebrata</taxon>
        <taxon>Euteleostomi</taxon>
        <taxon>Mammalia</taxon>
        <taxon>Eutheria</taxon>
        <taxon>Euarchontoglires</taxon>
        <taxon>Glires</taxon>
        <taxon>Rodentia</taxon>
        <taxon>Myomorpha</taxon>
        <taxon>Muroidea</taxon>
        <taxon>Muridae</taxon>
        <taxon>Murinae</taxon>
        <taxon>Rattus</taxon>
    </lineage>
</organism>
<sequence>METSPHPHHPYILALFCTAVWGRTAHNMWYEMARYSDDLQPFREIWIDRAEILRAGPSWWGAVLTAPLKTFQSALWRSKL</sequence>
<evidence type="ECO:0000313" key="1">
    <source>
        <dbReference type="EMBL" id="EDL93955.1"/>
    </source>
</evidence>
<gene>
    <name evidence="1" type="ORF">rCG_24275</name>
</gene>
<evidence type="ECO:0000313" key="2">
    <source>
        <dbReference type="Proteomes" id="UP000234681"/>
    </source>
</evidence>
<protein>
    <submittedName>
        <fullName evidence="1">RCG24275</fullName>
    </submittedName>
</protein>
<dbReference type="EMBL" id="CH474032">
    <property type="protein sequence ID" value="EDL93955.1"/>
    <property type="molecule type" value="Genomic_DNA"/>
</dbReference>
<dbReference type="Proteomes" id="UP000234681">
    <property type="component" value="Chromosome 17"/>
</dbReference>